<dbReference type="Gene3D" id="3.30.700.20">
    <property type="entry name" value="Hypothetical protein ph0010, domain 1"/>
    <property type="match status" value="1"/>
</dbReference>
<dbReference type="OrthoDB" id="9782820at2"/>
<accession>A0A1B7XC24</accession>
<evidence type="ECO:0000313" key="3">
    <source>
        <dbReference type="Proteomes" id="UP000091979"/>
    </source>
</evidence>
<dbReference type="InterPro" id="IPR027623">
    <property type="entry name" value="AmmeMemoSam_A"/>
</dbReference>
<dbReference type="InterPro" id="IPR002733">
    <property type="entry name" value="AMMECR1_domain"/>
</dbReference>
<evidence type="ECO:0000259" key="1">
    <source>
        <dbReference type="PROSITE" id="PS51112"/>
    </source>
</evidence>
<dbReference type="PROSITE" id="PS51112">
    <property type="entry name" value="AMMECR1"/>
    <property type="match status" value="1"/>
</dbReference>
<dbReference type="PANTHER" id="PTHR13016">
    <property type="entry name" value="AMMECR1 HOMOLOG"/>
    <property type="match status" value="1"/>
</dbReference>
<proteinExistence type="predicted"/>
<evidence type="ECO:0000313" key="2">
    <source>
        <dbReference type="EMBL" id="OBQ50236.1"/>
    </source>
</evidence>
<organism evidence="2 3">
    <name type="scientific">Halodesulfovibrio spirochaetisodalis</name>
    <dbReference type="NCBI Taxonomy" id="1560234"/>
    <lineage>
        <taxon>Bacteria</taxon>
        <taxon>Pseudomonadati</taxon>
        <taxon>Thermodesulfobacteriota</taxon>
        <taxon>Desulfovibrionia</taxon>
        <taxon>Desulfovibrionales</taxon>
        <taxon>Desulfovibrionaceae</taxon>
        <taxon>Halodesulfovibrio</taxon>
    </lineage>
</organism>
<dbReference type="Gene3D" id="3.30.1490.150">
    <property type="entry name" value="Hypothetical protein ph0010, domain 2"/>
    <property type="match status" value="1"/>
</dbReference>
<dbReference type="InterPro" id="IPR036071">
    <property type="entry name" value="AMMECR1_dom_sf"/>
</dbReference>
<dbReference type="RefSeq" id="WP_066855282.1">
    <property type="nucleotide sequence ID" value="NZ_JXMS01000016.1"/>
</dbReference>
<dbReference type="EMBL" id="JXMS01000016">
    <property type="protein sequence ID" value="OBQ50236.1"/>
    <property type="molecule type" value="Genomic_DNA"/>
</dbReference>
<comment type="caution">
    <text evidence="2">The sequence shown here is derived from an EMBL/GenBank/DDBJ whole genome shotgun (WGS) entry which is preliminary data.</text>
</comment>
<dbReference type="SUPFAM" id="SSF143447">
    <property type="entry name" value="AMMECR1-like"/>
    <property type="match status" value="1"/>
</dbReference>
<dbReference type="Pfam" id="PF01871">
    <property type="entry name" value="AMMECR1"/>
    <property type="match status" value="1"/>
</dbReference>
<dbReference type="AlphaFoldDB" id="A0A1B7XC24"/>
<keyword evidence="3" id="KW-1185">Reference proteome</keyword>
<dbReference type="NCBIfam" id="TIGR04335">
    <property type="entry name" value="AmmeMemoSam_A"/>
    <property type="match status" value="1"/>
</dbReference>
<dbReference type="NCBIfam" id="TIGR00296">
    <property type="entry name" value="TIGR00296 family protein"/>
    <property type="match status" value="1"/>
</dbReference>
<dbReference type="Proteomes" id="UP000091979">
    <property type="component" value="Unassembled WGS sequence"/>
</dbReference>
<gene>
    <name evidence="2" type="ORF">SP90_09975</name>
</gene>
<protein>
    <recommendedName>
        <fullName evidence="1">AMMECR1 domain-containing protein</fullName>
    </recommendedName>
</protein>
<name>A0A1B7XC24_9BACT</name>
<dbReference type="InterPro" id="IPR027485">
    <property type="entry name" value="AMMECR1_N"/>
</dbReference>
<reference evidence="2 3" key="1">
    <citation type="submission" date="2015-01" db="EMBL/GenBank/DDBJ databases">
        <title>Desulfovibrio sp. JC271 draft genome sequence.</title>
        <authorList>
            <person name="Shivani Y."/>
            <person name="Subhash Y."/>
            <person name="Sasikala C."/>
            <person name="Ramana C.V."/>
        </authorList>
    </citation>
    <scope>NUCLEOTIDE SEQUENCE [LARGE SCALE GENOMIC DNA]</scope>
    <source>
        <strain evidence="2 3">JC271</strain>
    </source>
</reference>
<dbReference type="PANTHER" id="PTHR13016:SF0">
    <property type="entry name" value="AMME SYNDROME CANDIDATE GENE 1 PROTEIN"/>
    <property type="match status" value="1"/>
</dbReference>
<sequence>MIDNNADVRSFCLSEADKQYLRQIVHNSITSYFEGEHSLNEDNILKPENPLLEEHLGAFVTLTQNGSLRGCIGNVVGNDALYRTVARMARAAAFEDPRFPPVSEEEFAEISVEISIMGPLTLCPDTDSIEVGTHGLIMQYVQYSGLLLPQVAKEWQWDKITFLEQTCLKAGLQPHMWKHEDTKIYWFEAYVF</sequence>
<dbReference type="PATRIC" id="fig|1560234.3.peg.831"/>
<dbReference type="InterPro" id="IPR023473">
    <property type="entry name" value="AMMECR1"/>
</dbReference>
<feature type="domain" description="AMMECR1" evidence="1">
    <location>
        <begin position="16"/>
        <end position="192"/>
    </location>
</feature>
<dbReference type="STRING" id="1560234.SP90_09975"/>